<dbReference type="InterPro" id="IPR005510">
    <property type="entry name" value="Csm4"/>
</dbReference>
<proteinExistence type="inferred from homology"/>
<dbReference type="RefSeq" id="WP_218111125.1">
    <property type="nucleotide sequence ID" value="NZ_CP065383.1"/>
</dbReference>
<gene>
    <name evidence="6" type="ORF">RT761_01847</name>
</gene>
<keyword evidence="4" id="KW-0051">Antiviral defense</keyword>
<dbReference type="GO" id="GO:0051607">
    <property type="term" value="P:defense response to virus"/>
    <property type="evidence" value="ECO:0007669"/>
    <property type="project" value="UniProtKB-KW"/>
</dbReference>
<keyword evidence="7" id="KW-1185">Reference proteome</keyword>
<name>A0A7T1F3G5_ATRLM</name>
<dbReference type="AlphaFoldDB" id="A0A7T1F3G5"/>
<evidence type="ECO:0000313" key="6">
    <source>
        <dbReference type="EMBL" id="QPM68625.1"/>
    </source>
</evidence>
<keyword evidence="3" id="KW-0694">RNA-binding</keyword>
<evidence type="ECO:0000256" key="2">
    <source>
        <dbReference type="ARBA" id="ARBA00016109"/>
    </source>
</evidence>
<dbReference type="NCBIfam" id="TIGR01903">
    <property type="entry name" value="cas5_csm4"/>
    <property type="match status" value="1"/>
</dbReference>
<dbReference type="Pfam" id="PF17953">
    <property type="entry name" value="Csm4_C"/>
    <property type="match status" value="1"/>
</dbReference>
<dbReference type="KEGG" id="alam:RT761_01847"/>
<evidence type="ECO:0000256" key="1">
    <source>
        <dbReference type="ARBA" id="ARBA00005772"/>
    </source>
</evidence>
<evidence type="ECO:0000313" key="7">
    <source>
        <dbReference type="Proteomes" id="UP000594463"/>
    </source>
</evidence>
<evidence type="ECO:0000256" key="4">
    <source>
        <dbReference type="ARBA" id="ARBA00023118"/>
    </source>
</evidence>
<evidence type="ECO:0000259" key="5">
    <source>
        <dbReference type="Pfam" id="PF17953"/>
    </source>
</evidence>
<comment type="similarity">
    <text evidence="1">Belongs to the CRISPR-associated Csm4 family.</text>
</comment>
<feature type="domain" description="Csm4 C-terminal" evidence="5">
    <location>
        <begin position="252"/>
        <end position="334"/>
    </location>
</feature>
<dbReference type="GO" id="GO:0003723">
    <property type="term" value="F:RNA binding"/>
    <property type="evidence" value="ECO:0007669"/>
    <property type="project" value="UniProtKB-KW"/>
</dbReference>
<dbReference type="InterPro" id="IPR040932">
    <property type="entry name" value="Csm4_C"/>
</dbReference>
<protein>
    <recommendedName>
        <fullName evidence="2">CRISPR system Cms protein Csm4</fullName>
    </recommendedName>
</protein>
<reference evidence="6 7" key="1">
    <citation type="journal article" date="2021" name="Nat. Commun.">
        <title>Isolation of a member of the candidate phylum Atribacteria reveals a unique cell membrane structure.</title>
        <authorList>
            <person name="Taiki K."/>
            <person name="Nobu M.K."/>
            <person name="Kusada H."/>
            <person name="Meng X.-Y."/>
            <person name="Hosoki N."/>
            <person name="Uematsu K."/>
            <person name="Yoshioka H."/>
            <person name="Kamagata Y."/>
            <person name="Tamaki H."/>
        </authorList>
    </citation>
    <scope>NUCLEOTIDE SEQUENCE [LARGE SCALE GENOMIC DNA]</scope>
    <source>
        <strain evidence="6 7">RT761</strain>
    </source>
</reference>
<evidence type="ECO:0000256" key="3">
    <source>
        <dbReference type="ARBA" id="ARBA00022884"/>
    </source>
</evidence>
<dbReference type="EMBL" id="CP065383">
    <property type="protein sequence ID" value="QPM68625.1"/>
    <property type="molecule type" value="Genomic_DNA"/>
</dbReference>
<accession>A0A7T1F3G5</accession>
<sequence>MTFQVIKLIPSDNFRMRIGKGRMDRIEDLVHSDTLYSALVNVGIKLHGEERFIPLVDSLCISSVFYGLRVQEEKAKRDILFFPRPKGRFLELSDPTQRKKQKRISWLSAAALSKIFQTFDAEKEIFQINLLDPDQFNLLNPQLCITSKESISWYEENGHFFRTTLEPKVPISRTNAKSLDLYYQAEMEFCPQKITLDRSLTPFLFFLIEGSLSADLISTLNLFIEEGLGGERASGKGTFASWEYELFPLPQKGAIMMLLSSSVPRREEMDQLISYELLKREGFLFWNQPIGKRKKSHYVLGEGSLVKIPFWGKNLEVSPLSDKRAIAYGKAMGWPFGRKGGQEL</sequence>
<organism evidence="6 7">
    <name type="scientific">Atribacter laminatus</name>
    <dbReference type="NCBI Taxonomy" id="2847778"/>
    <lineage>
        <taxon>Bacteria</taxon>
        <taxon>Pseudomonadati</taxon>
        <taxon>Atribacterota</taxon>
        <taxon>Atribacteria</taxon>
        <taxon>Atribacterales</taxon>
        <taxon>Atribacteraceae</taxon>
        <taxon>Atribacter</taxon>
    </lineage>
</organism>
<dbReference type="Proteomes" id="UP000594463">
    <property type="component" value="Chromosome"/>
</dbReference>